<organism evidence="1 2">
    <name type="scientific">Triticum urartu</name>
    <name type="common">Red wild einkorn</name>
    <name type="synonym">Crithodium urartu</name>
    <dbReference type="NCBI Taxonomy" id="4572"/>
    <lineage>
        <taxon>Eukaryota</taxon>
        <taxon>Viridiplantae</taxon>
        <taxon>Streptophyta</taxon>
        <taxon>Embryophyta</taxon>
        <taxon>Tracheophyta</taxon>
        <taxon>Spermatophyta</taxon>
        <taxon>Magnoliopsida</taxon>
        <taxon>Liliopsida</taxon>
        <taxon>Poales</taxon>
        <taxon>Poaceae</taxon>
        <taxon>BOP clade</taxon>
        <taxon>Pooideae</taxon>
        <taxon>Triticodae</taxon>
        <taxon>Triticeae</taxon>
        <taxon>Triticinae</taxon>
        <taxon>Triticum</taxon>
    </lineage>
</organism>
<dbReference type="EnsemblPlants" id="TuG1812G0500002645.01.T01">
    <property type="protein sequence ID" value="TuG1812G0500002645.01.T01"/>
    <property type="gene ID" value="TuG1812G0500002645.01"/>
</dbReference>
<protein>
    <submittedName>
        <fullName evidence="1">Uncharacterized protein</fullName>
    </submittedName>
</protein>
<evidence type="ECO:0000313" key="2">
    <source>
        <dbReference type="Proteomes" id="UP000015106"/>
    </source>
</evidence>
<evidence type="ECO:0000313" key="1">
    <source>
        <dbReference type="EnsemblPlants" id="TuG1812G0500002645.01.T01"/>
    </source>
</evidence>
<reference evidence="2" key="1">
    <citation type="journal article" date="2013" name="Nature">
        <title>Draft genome of the wheat A-genome progenitor Triticum urartu.</title>
        <authorList>
            <person name="Ling H.Q."/>
            <person name="Zhao S."/>
            <person name="Liu D."/>
            <person name="Wang J."/>
            <person name="Sun H."/>
            <person name="Zhang C."/>
            <person name="Fan H."/>
            <person name="Li D."/>
            <person name="Dong L."/>
            <person name="Tao Y."/>
            <person name="Gao C."/>
            <person name="Wu H."/>
            <person name="Li Y."/>
            <person name="Cui Y."/>
            <person name="Guo X."/>
            <person name="Zheng S."/>
            <person name="Wang B."/>
            <person name="Yu K."/>
            <person name="Liang Q."/>
            <person name="Yang W."/>
            <person name="Lou X."/>
            <person name="Chen J."/>
            <person name="Feng M."/>
            <person name="Jian J."/>
            <person name="Zhang X."/>
            <person name="Luo G."/>
            <person name="Jiang Y."/>
            <person name="Liu J."/>
            <person name="Wang Z."/>
            <person name="Sha Y."/>
            <person name="Zhang B."/>
            <person name="Wu H."/>
            <person name="Tang D."/>
            <person name="Shen Q."/>
            <person name="Xue P."/>
            <person name="Zou S."/>
            <person name="Wang X."/>
            <person name="Liu X."/>
            <person name="Wang F."/>
            <person name="Yang Y."/>
            <person name="An X."/>
            <person name="Dong Z."/>
            <person name="Zhang K."/>
            <person name="Zhang X."/>
            <person name="Luo M.C."/>
            <person name="Dvorak J."/>
            <person name="Tong Y."/>
            <person name="Wang J."/>
            <person name="Yang H."/>
            <person name="Li Z."/>
            <person name="Wang D."/>
            <person name="Zhang A."/>
            <person name="Wang J."/>
        </authorList>
    </citation>
    <scope>NUCLEOTIDE SEQUENCE</scope>
    <source>
        <strain evidence="2">cv. G1812</strain>
    </source>
</reference>
<name>A0A8R7UGB4_TRIUA</name>
<reference evidence="1" key="2">
    <citation type="submission" date="2018-03" db="EMBL/GenBank/DDBJ databases">
        <title>The Triticum urartu genome reveals the dynamic nature of wheat genome evolution.</title>
        <authorList>
            <person name="Ling H."/>
            <person name="Ma B."/>
            <person name="Shi X."/>
            <person name="Liu H."/>
            <person name="Dong L."/>
            <person name="Sun H."/>
            <person name="Cao Y."/>
            <person name="Gao Q."/>
            <person name="Zheng S."/>
            <person name="Li Y."/>
            <person name="Yu Y."/>
            <person name="Du H."/>
            <person name="Qi M."/>
            <person name="Li Y."/>
            <person name="Yu H."/>
            <person name="Cui Y."/>
            <person name="Wang N."/>
            <person name="Chen C."/>
            <person name="Wu H."/>
            <person name="Zhao Y."/>
            <person name="Zhang J."/>
            <person name="Li Y."/>
            <person name="Zhou W."/>
            <person name="Zhang B."/>
            <person name="Hu W."/>
            <person name="Eijk M."/>
            <person name="Tang J."/>
            <person name="Witsenboer H."/>
            <person name="Zhao S."/>
            <person name="Li Z."/>
            <person name="Zhang A."/>
            <person name="Wang D."/>
            <person name="Liang C."/>
        </authorList>
    </citation>
    <scope>NUCLEOTIDE SEQUENCE [LARGE SCALE GENOMIC DNA]</scope>
    <source>
        <strain evidence="1">cv. G1812</strain>
    </source>
</reference>
<accession>A0A8R7UGB4</accession>
<dbReference type="Proteomes" id="UP000015106">
    <property type="component" value="Chromosome 5"/>
</dbReference>
<dbReference type="AlphaFoldDB" id="A0A8R7UGB4"/>
<reference evidence="1" key="3">
    <citation type="submission" date="2022-06" db="UniProtKB">
        <authorList>
            <consortium name="EnsemblPlants"/>
        </authorList>
    </citation>
    <scope>IDENTIFICATION</scope>
</reference>
<sequence length="69" mass="7590">MWAGARSDPQLTQLSQPASIHPIRAEVCLLDRIHPGPALPMSSAELHIIFFDASCLALHRPRQAPILLL</sequence>
<keyword evidence="2" id="KW-1185">Reference proteome</keyword>
<proteinExistence type="predicted"/>
<dbReference type="Gramene" id="TuG1812G0500002645.01.T01">
    <property type="protein sequence ID" value="TuG1812G0500002645.01.T01"/>
    <property type="gene ID" value="TuG1812G0500002645.01"/>
</dbReference>